<feature type="compositionally biased region" description="Basic and acidic residues" evidence="6">
    <location>
        <begin position="46"/>
        <end position="55"/>
    </location>
</feature>
<dbReference type="RefSeq" id="XP_022629781.1">
    <property type="nucleotide sequence ID" value="XM_022771175.1"/>
</dbReference>
<dbReference type="AlphaFoldDB" id="A0A0C7ND87"/>
<dbReference type="PANTHER" id="PTHR12606:SF154">
    <property type="entry name" value="UBIQUITIN-LIKE-SPECIFIC PROTEASE 1"/>
    <property type="match status" value="1"/>
</dbReference>
<gene>
    <name evidence="8" type="ORF">LALA0_S08e05578g</name>
</gene>
<dbReference type="GeneID" id="34687081"/>
<dbReference type="FunFam" id="3.30.310.130:FF:000008">
    <property type="entry name" value="Ubiquitin-like-specific protease 1"/>
    <property type="match status" value="1"/>
</dbReference>
<dbReference type="EMBL" id="LN736367">
    <property type="protein sequence ID" value="CEP63568.1"/>
    <property type="molecule type" value="Genomic_DNA"/>
</dbReference>
<evidence type="ECO:0000256" key="6">
    <source>
        <dbReference type="SAM" id="MobiDB-lite"/>
    </source>
</evidence>
<keyword evidence="4" id="KW-0788">Thiol protease</keyword>
<evidence type="ECO:0000259" key="7">
    <source>
        <dbReference type="PROSITE" id="PS50600"/>
    </source>
</evidence>
<evidence type="ECO:0000313" key="8">
    <source>
        <dbReference type="EMBL" id="CEP63568.1"/>
    </source>
</evidence>
<sequence length="578" mass="66406">MRSPDFSANFKRRKPIELHRPTYSNLTTFSFANGPTVFSPRRKMKSERPNLPHGQDELIIQSSSDHGSDASPEPSDFYRDMRAALFHAGKAVMAIVGLSGSQNVEEELPSNQDQNHIKREHSELKLSPNKKSKTIEEPSTLINNASHTPSKSSGSKNLEEKLKNSITPERNGVLLFSTKKDPMHWDFVDSGSSPVTTQNIPYGSAFFRKRLPKTGDSSYRGKITARNSTEEISYLRMIYNGHYKAPDLIESHKNEQLLLRKQEFKQYNRPSSSQSWSSVTEKVKEILNKSLGASTNDDLIIVKEQRISPREVKSERLENRHFKFDTSVLTFKEEFESYRKLKEEREKIQKEIRKLREKPQTLVPDLTPEDLQVVKNTLRRSDNGIIMNKNNIELKVYDFKTLAPSRWLNDVIIEFFMKHIELTTARSIAFNSYFYTTLSRNGYQGVRRWMKKKKADVNNLDKIFAPINLNQSHWALGVIDIKNRKISYVDSLSSGPNNMSFAILKDLQNYLCQESKDTLGGDFELIHEDCPQQPNGFDCGVYVCTNALYLSKEVPLAFDYQDAQRMRPYIGHLILSGD</sequence>
<dbReference type="InterPro" id="IPR038765">
    <property type="entry name" value="Papain-like_cys_pep_sf"/>
</dbReference>
<feature type="region of interest" description="Disordered" evidence="6">
    <location>
        <begin position="34"/>
        <end position="55"/>
    </location>
</feature>
<organism evidence="8 9">
    <name type="scientific">Lachancea lanzarotensis</name>
    <dbReference type="NCBI Taxonomy" id="1245769"/>
    <lineage>
        <taxon>Eukaryota</taxon>
        <taxon>Fungi</taxon>
        <taxon>Dikarya</taxon>
        <taxon>Ascomycota</taxon>
        <taxon>Saccharomycotina</taxon>
        <taxon>Saccharomycetes</taxon>
        <taxon>Saccharomycetales</taxon>
        <taxon>Saccharomycetaceae</taxon>
        <taxon>Lachancea</taxon>
    </lineage>
</organism>
<dbReference type="GO" id="GO:0016926">
    <property type="term" value="P:protein desumoylation"/>
    <property type="evidence" value="ECO:0007669"/>
    <property type="project" value="EnsemblFungi"/>
</dbReference>
<dbReference type="OrthoDB" id="1939479at2759"/>
<evidence type="ECO:0000256" key="2">
    <source>
        <dbReference type="ARBA" id="ARBA00022670"/>
    </source>
</evidence>
<keyword evidence="3" id="KW-0378">Hydrolase</keyword>
<feature type="region of interest" description="Disordered" evidence="6">
    <location>
        <begin position="105"/>
        <end position="158"/>
    </location>
</feature>
<dbReference type="SUPFAM" id="SSF54001">
    <property type="entry name" value="Cysteine proteinases"/>
    <property type="match status" value="1"/>
</dbReference>
<proteinExistence type="inferred from homology"/>
<dbReference type="GO" id="GO:0006508">
    <property type="term" value="P:proteolysis"/>
    <property type="evidence" value="ECO:0007669"/>
    <property type="project" value="UniProtKB-KW"/>
</dbReference>
<feature type="compositionally biased region" description="Polar residues" evidence="6">
    <location>
        <begin position="105"/>
        <end position="114"/>
    </location>
</feature>
<evidence type="ECO:0000256" key="5">
    <source>
        <dbReference type="SAM" id="Coils"/>
    </source>
</evidence>
<keyword evidence="5" id="KW-0175">Coiled coil</keyword>
<dbReference type="Proteomes" id="UP000054304">
    <property type="component" value="Unassembled WGS sequence"/>
</dbReference>
<feature type="compositionally biased region" description="Polar residues" evidence="6">
    <location>
        <begin position="140"/>
        <end position="156"/>
    </location>
</feature>
<evidence type="ECO:0000313" key="9">
    <source>
        <dbReference type="Proteomes" id="UP000054304"/>
    </source>
</evidence>
<dbReference type="Gene3D" id="1.10.418.20">
    <property type="match status" value="1"/>
</dbReference>
<evidence type="ECO:0000256" key="1">
    <source>
        <dbReference type="ARBA" id="ARBA00005234"/>
    </source>
</evidence>
<accession>A0A0C7ND87</accession>
<dbReference type="GO" id="GO:0005643">
    <property type="term" value="C:nuclear pore"/>
    <property type="evidence" value="ECO:0007669"/>
    <property type="project" value="EnsemblFungi"/>
</dbReference>
<feature type="compositionally biased region" description="Basic and acidic residues" evidence="6">
    <location>
        <begin position="115"/>
        <end position="124"/>
    </location>
</feature>
<dbReference type="GO" id="GO:0005730">
    <property type="term" value="C:nucleolus"/>
    <property type="evidence" value="ECO:0007669"/>
    <property type="project" value="EnsemblFungi"/>
</dbReference>
<dbReference type="PROSITE" id="PS50600">
    <property type="entry name" value="ULP_PROTEASE"/>
    <property type="match status" value="1"/>
</dbReference>
<evidence type="ECO:0000256" key="4">
    <source>
        <dbReference type="ARBA" id="ARBA00022807"/>
    </source>
</evidence>
<keyword evidence="2" id="KW-0645">Protease</keyword>
<dbReference type="HOGENOM" id="CLU_021050_0_0_1"/>
<dbReference type="GO" id="GO:0000086">
    <property type="term" value="P:G2/M transition of mitotic cell cycle"/>
    <property type="evidence" value="ECO:0007669"/>
    <property type="project" value="EnsemblFungi"/>
</dbReference>
<name>A0A0C7ND87_9SACH</name>
<dbReference type="Pfam" id="PF02902">
    <property type="entry name" value="Peptidase_C48"/>
    <property type="match status" value="1"/>
</dbReference>
<feature type="domain" description="Ubiquitin-like protease family profile" evidence="7">
    <location>
        <begin position="392"/>
        <end position="550"/>
    </location>
</feature>
<evidence type="ECO:0000256" key="3">
    <source>
        <dbReference type="ARBA" id="ARBA00022801"/>
    </source>
</evidence>
<keyword evidence="9" id="KW-1185">Reference proteome</keyword>
<dbReference type="STRING" id="1245769.A0A0C7ND87"/>
<feature type="coiled-coil region" evidence="5">
    <location>
        <begin position="331"/>
        <end position="358"/>
    </location>
</feature>
<comment type="similarity">
    <text evidence="1">Belongs to the peptidase C48 family.</text>
</comment>
<dbReference type="Gene3D" id="3.30.310.130">
    <property type="entry name" value="Ubiquitin-related"/>
    <property type="match status" value="1"/>
</dbReference>
<protein>
    <submittedName>
        <fullName evidence="8">LALA0S08e05578g1_1</fullName>
    </submittedName>
</protein>
<dbReference type="PANTHER" id="PTHR12606">
    <property type="entry name" value="SENTRIN/SUMO-SPECIFIC PROTEASE"/>
    <property type="match status" value="1"/>
</dbReference>
<reference evidence="8 9" key="1">
    <citation type="submission" date="2014-12" db="EMBL/GenBank/DDBJ databases">
        <authorList>
            <person name="Neuveglise Cecile"/>
        </authorList>
    </citation>
    <scope>NUCLEOTIDE SEQUENCE [LARGE SCALE GENOMIC DNA]</scope>
    <source>
        <strain evidence="8 9">CBS 12615</strain>
    </source>
</reference>
<dbReference type="GO" id="GO:0016929">
    <property type="term" value="F:deSUMOylase activity"/>
    <property type="evidence" value="ECO:0007669"/>
    <property type="project" value="EnsemblFungi"/>
</dbReference>
<dbReference type="InterPro" id="IPR003653">
    <property type="entry name" value="Peptidase_C48_C"/>
</dbReference>